<keyword evidence="9" id="KW-1185">Reference proteome</keyword>
<dbReference type="AlphaFoldDB" id="A0A317XRE6"/>
<dbReference type="EMBL" id="KZ819194">
    <property type="protein sequence ID" value="PWY99870.1"/>
    <property type="molecule type" value="Genomic_DNA"/>
</dbReference>
<evidence type="ECO:0000256" key="5">
    <source>
        <dbReference type="ARBA" id="ARBA00023136"/>
    </source>
</evidence>
<evidence type="ECO:0000256" key="4">
    <source>
        <dbReference type="ARBA" id="ARBA00022989"/>
    </source>
</evidence>
<keyword evidence="3 6" id="KW-0256">Endoplasmic reticulum</keyword>
<dbReference type="InterPro" id="IPR010580">
    <property type="entry name" value="ER_stress-assoc"/>
</dbReference>
<evidence type="ECO:0000256" key="3">
    <source>
        <dbReference type="ARBA" id="ARBA00022824"/>
    </source>
</evidence>
<feature type="region of interest" description="Disordered" evidence="7">
    <location>
        <begin position="1"/>
        <end position="74"/>
    </location>
</feature>
<proteinExistence type="inferred from homology"/>
<keyword evidence="5 6" id="KW-0472">Membrane</keyword>
<name>A0A317XRE6_9BASI</name>
<evidence type="ECO:0000313" key="9">
    <source>
        <dbReference type="Proteomes" id="UP000246740"/>
    </source>
</evidence>
<reference evidence="8 9" key="1">
    <citation type="journal article" date="2018" name="Mol. Biol. Evol.">
        <title>Broad Genomic Sampling Reveals a Smut Pathogenic Ancestry of the Fungal Clade Ustilaginomycotina.</title>
        <authorList>
            <person name="Kijpornyongpan T."/>
            <person name="Mondo S.J."/>
            <person name="Barry K."/>
            <person name="Sandor L."/>
            <person name="Lee J."/>
            <person name="Lipzen A."/>
            <person name="Pangilinan J."/>
            <person name="LaButti K."/>
            <person name="Hainaut M."/>
            <person name="Henrissat B."/>
            <person name="Grigoriev I.V."/>
            <person name="Spatafora J.W."/>
            <person name="Aime M.C."/>
        </authorList>
    </citation>
    <scope>NUCLEOTIDE SEQUENCE [LARGE SCALE GENOMIC DNA]</scope>
    <source>
        <strain evidence="8 9">MCA 3645</strain>
    </source>
</reference>
<dbReference type="Proteomes" id="UP000246740">
    <property type="component" value="Unassembled WGS sequence"/>
</dbReference>
<protein>
    <recommendedName>
        <fullName evidence="6">Stress-associated endoplasmic reticulum protein</fullName>
    </recommendedName>
</protein>
<feature type="transmembrane region" description="Helical" evidence="6">
    <location>
        <begin position="76"/>
        <end position="97"/>
    </location>
</feature>
<comment type="subcellular location">
    <subcellularLocation>
        <location evidence="6">Membrane</location>
        <topology evidence="6">Single-pass membrane protein</topology>
    </subcellularLocation>
    <subcellularLocation>
        <location evidence="6">Endoplasmic reticulum membrane</location>
        <topology evidence="6">Single-pass membrane protein</topology>
    </subcellularLocation>
</comment>
<comment type="function">
    <text evidence="6">Interacts with target proteins during translocation into the lumen of the endoplasmic reticulum. Protects unfolded target proteins against degradation and facilitate correct glycosylation.</text>
</comment>
<sequence length="100" mass="11021">PTFKDIKAKNAQFAATARENAGKPRLRQSQLKSEDGQEVSKEQKSRLEQNARRNVKPARNTRAVSSSSVTKSKSPLGSLTLAVICFVVVGGVFFELLRLF</sequence>
<feature type="non-terminal residue" evidence="8">
    <location>
        <position position="1"/>
    </location>
</feature>
<organism evidence="8 9">
    <name type="scientific">Testicularia cyperi</name>
    <dbReference type="NCBI Taxonomy" id="1882483"/>
    <lineage>
        <taxon>Eukaryota</taxon>
        <taxon>Fungi</taxon>
        <taxon>Dikarya</taxon>
        <taxon>Basidiomycota</taxon>
        <taxon>Ustilaginomycotina</taxon>
        <taxon>Ustilaginomycetes</taxon>
        <taxon>Ustilaginales</taxon>
        <taxon>Anthracoideaceae</taxon>
        <taxon>Testicularia</taxon>
    </lineage>
</organism>
<feature type="compositionally biased region" description="Basic and acidic residues" evidence="7">
    <location>
        <begin position="32"/>
        <end position="51"/>
    </location>
</feature>
<comment type="similarity">
    <text evidence="1 6">Belongs to the RAMP4 family.</text>
</comment>
<evidence type="ECO:0000256" key="6">
    <source>
        <dbReference type="RuleBase" id="RU364120"/>
    </source>
</evidence>
<dbReference type="OrthoDB" id="16679at2759"/>
<evidence type="ECO:0000256" key="1">
    <source>
        <dbReference type="ARBA" id="ARBA00005500"/>
    </source>
</evidence>
<dbReference type="Pfam" id="PF06624">
    <property type="entry name" value="RAMP4"/>
    <property type="match status" value="1"/>
</dbReference>
<evidence type="ECO:0000256" key="2">
    <source>
        <dbReference type="ARBA" id="ARBA00022692"/>
    </source>
</evidence>
<dbReference type="GO" id="GO:0005789">
    <property type="term" value="C:endoplasmic reticulum membrane"/>
    <property type="evidence" value="ECO:0007669"/>
    <property type="project" value="UniProtKB-SubCell"/>
</dbReference>
<evidence type="ECO:0000256" key="7">
    <source>
        <dbReference type="SAM" id="MobiDB-lite"/>
    </source>
</evidence>
<feature type="non-terminal residue" evidence="8">
    <location>
        <position position="100"/>
    </location>
</feature>
<gene>
    <name evidence="8" type="ORF">BCV70DRAFT_147486</name>
</gene>
<keyword evidence="2 6" id="KW-0812">Transmembrane</keyword>
<feature type="compositionally biased region" description="Low complexity" evidence="7">
    <location>
        <begin position="64"/>
        <end position="74"/>
    </location>
</feature>
<dbReference type="InParanoid" id="A0A317XRE6"/>
<accession>A0A317XRE6</accession>
<evidence type="ECO:0000313" key="8">
    <source>
        <dbReference type="EMBL" id="PWY99870.1"/>
    </source>
</evidence>
<keyword evidence="4 6" id="KW-1133">Transmembrane helix</keyword>